<accession>A0A328AYY0</accession>
<sequence length="69" mass="7481">MRGFYAPRGGFTLMKTPSHRQQVSRRRLMVVCTVLAMAMVSGLIGSMTHPHAPVSAAPATGPFSYFPSE</sequence>
<keyword evidence="2" id="KW-1185">Reference proteome</keyword>
<reference evidence="2" key="1">
    <citation type="submission" date="2018-05" db="EMBL/GenBank/DDBJ databases">
        <authorList>
            <person name="Li X."/>
        </authorList>
    </citation>
    <scope>NUCLEOTIDE SEQUENCE [LARGE SCALE GENOMIC DNA]</scope>
    <source>
        <strain evidence="2">HKS-05</strain>
    </source>
</reference>
<dbReference type="OrthoDB" id="9961975at2"/>
<protein>
    <submittedName>
        <fullName evidence="1">Uncharacterized protein</fullName>
    </submittedName>
</protein>
<organism evidence="1 2">
    <name type="scientific">Phenylobacterium hankyongense</name>
    <dbReference type="NCBI Taxonomy" id="1813876"/>
    <lineage>
        <taxon>Bacteria</taxon>
        <taxon>Pseudomonadati</taxon>
        <taxon>Pseudomonadota</taxon>
        <taxon>Alphaproteobacteria</taxon>
        <taxon>Caulobacterales</taxon>
        <taxon>Caulobacteraceae</taxon>
        <taxon>Phenylobacterium</taxon>
    </lineage>
</organism>
<gene>
    <name evidence="1" type="ORF">DJ021_08265</name>
</gene>
<dbReference type="AlphaFoldDB" id="A0A328AYY0"/>
<dbReference type="RefSeq" id="WP_111457090.1">
    <property type="nucleotide sequence ID" value="NZ_QFYP01000001.1"/>
</dbReference>
<comment type="caution">
    <text evidence="1">The sequence shown here is derived from an EMBL/GenBank/DDBJ whole genome shotgun (WGS) entry which is preliminary data.</text>
</comment>
<dbReference type="Proteomes" id="UP000249842">
    <property type="component" value="Unassembled WGS sequence"/>
</dbReference>
<evidence type="ECO:0000313" key="1">
    <source>
        <dbReference type="EMBL" id="RAK59797.1"/>
    </source>
</evidence>
<evidence type="ECO:0000313" key="2">
    <source>
        <dbReference type="Proteomes" id="UP000249842"/>
    </source>
</evidence>
<proteinExistence type="predicted"/>
<name>A0A328AYY0_9CAUL</name>
<dbReference type="EMBL" id="QFYP01000001">
    <property type="protein sequence ID" value="RAK59797.1"/>
    <property type="molecule type" value="Genomic_DNA"/>
</dbReference>